<proteinExistence type="predicted"/>
<reference evidence="2 3" key="2">
    <citation type="submission" date="2015-05" db="EMBL/GenBank/DDBJ databases">
        <authorList>
            <person name="Morales-Cruz A."/>
            <person name="Amrine K.C."/>
            <person name="Cantu D."/>
        </authorList>
    </citation>
    <scope>NUCLEOTIDE SEQUENCE [LARGE SCALE GENOMIC DNA]</scope>
    <source>
        <strain evidence="2">DA912</strain>
    </source>
</reference>
<dbReference type="OrthoDB" id="5238642at2759"/>
<dbReference type="EMBL" id="LCUC01000184">
    <property type="protein sequence ID" value="KKY34812.1"/>
    <property type="molecule type" value="Genomic_DNA"/>
</dbReference>
<gene>
    <name evidence="2" type="ORF">UCDDA912_g05217</name>
</gene>
<evidence type="ECO:0000313" key="2">
    <source>
        <dbReference type="EMBL" id="KKY34812.1"/>
    </source>
</evidence>
<dbReference type="AlphaFoldDB" id="A0A0G2FKA7"/>
<comment type="caution">
    <text evidence="2">The sequence shown here is derived from an EMBL/GenBank/DDBJ whole genome shotgun (WGS) entry which is preliminary data.</text>
</comment>
<feature type="compositionally biased region" description="Polar residues" evidence="1">
    <location>
        <begin position="135"/>
        <end position="144"/>
    </location>
</feature>
<name>A0A0G2FKA7_9PEZI</name>
<accession>A0A0G2FKA7</accession>
<organism evidence="2 3">
    <name type="scientific">Diaporthe ampelina</name>
    <dbReference type="NCBI Taxonomy" id="1214573"/>
    <lineage>
        <taxon>Eukaryota</taxon>
        <taxon>Fungi</taxon>
        <taxon>Dikarya</taxon>
        <taxon>Ascomycota</taxon>
        <taxon>Pezizomycotina</taxon>
        <taxon>Sordariomycetes</taxon>
        <taxon>Sordariomycetidae</taxon>
        <taxon>Diaporthales</taxon>
        <taxon>Diaporthaceae</taxon>
        <taxon>Diaporthe</taxon>
    </lineage>
</organism>
<evidence type="ECO:0000313" key="3">
    <source>
        <dbReference type="Proteomes" id="UP000034680"/>
    </source>
</evidence>
<feature type="region of interest" description="Disordered" evidence="1">
    <location>
        <begin position="61"/>
        <end position="160"/>
    </location>
</feature>
<feature type="compositionally biased region" description="Low complexity" evidence="1">
    <location>
        <begin position="80"/>
        <end position="93"/>
    </location>
</feature>
<keyword evidence="3" id="KW-1185">Reference proteome</keyword>
<reference evidence="2 3" key="1">
    <citation type="submission" date="2015-05" db="EMBL/GenBank/DDBJ databases">
        <title>Distinctive expansion of gene families associated with plant cell wall degradation and secondary metabolism in the genomes of grapevine trunk pathogens.</title>
        <authorList>
            <person name="Lawrence D.P."/>
            <person name="Travadon R."/>
            <person name="Rolshausen P.E."/>
            <person name="Baumgartner K."/>
        </authorList>
    </citation>
    <scope>NUCLEOTIDE SEQUENCE [LARGE SCALE GENOMIC DNA]</scope>
    <source>
        <strain evidence="2">DA912</strain>
    </source>
</reference>
<dbReference type="Proteomes" id="UP000034680">
    <property type="component" value="Unassembled WGS sequence"/>
</dbReference>
<evidence type="ECO:0000256" key="1">
    <source>
        <dbReference type="SAM" id="MobiDB-lite"/>
    </source>
</evidence>
<sequence>MSEFKMVENRKYNDEEIKYVVSRVHAGWSPEIIAKAFKREHGEYWADREFTKKQVAYIRSTYKPPPGAVKPYTGPIPEFSRSPTPEDSPDSTPAAGRKRKQAVGNAQIRSSSIQAPVYEQAGSPIAGPSRKRHQTQSLKDTPTRQGGLGQGQGQGLASSLPSVLLGNTNYVPGIRFSQDPSDVNLNADELLAGTSDDMGAFQEEMASGNLSLDLSSPGMMGSGASPVQSSSIPDLRALLPDFPLQSIEGHQPVAMGSGTNATNSAFPTPQQQKNLQLGLLHPQARFPPGCTQAGAVARDDPYGVWYYDPHDNCQIRLGHRHDMDGGVWFTNELGVTQSMLAMQQTEGIGFLLGVATAAEHILNVDGARYLANDGGNINPRALMRQAARIVHDNVPAEVLDRESFKIPEVADVYRLSQTNSCLPAGHFYDPFHRRMVQYDNPVSNSTIDGPSLWYTY</sequence>
<protein>
    <submittedName>
        <fullName evidence="2">Uncharacterized protein</fullName>
    </submittedName>
</protein>